<keyword evidence="1" id="KW-0378">Hydrolase</keyword>
<dbReference type="GO" id="GO:0008664">
    <property type="term" value="F:RNA 2',3'-cyclic 3'-phosphodiesterase activity"/>
    <property type="evidence" value="ECO:0007669"/>
    <property type="project" value="InterPro"/>
</dbReference>
<dbReference type="PANTHER" id="PTHR35561:SF1">
    <property type="entry name" value="RNA 2',3'-CYCLIC PHOSPHODIESTERASE"/>
    <property type="match status" value="1"/>
</dbReference>
<dbReference type="SUPFAM" id="SSF55144">
    <property type="entry name" value="LigT-like"/>
    <property type="match status" value="1"/>
</dbReference>
<dbReference type="RefSeq" id="WP_143878566.1">
    <property type="nucleotide sequence ID" value="NZ_BAABLZ010000002.1"/>
</dbReference>
<evidence type="ECO:0000313" key="2">
    <source>
        <dbReference type="EMBL" id="QDQ73053.1"/>
    </source>
</evidence>
<keyword evidence="3" id="KW-1185">Reference proteome</keyword>
<dbReference type="OrthoDB" id="7061261at2"/>
<dbReference type="NCBIfam" id="TIGR02258">
    <property type="entry name" value="2_5_ligase"/>
    <property type="match status" value="1"/>
</dbReference>
<evidence type="ECO:0000256" key="1">
    <source>
        <dbReference type="ARBA" id="ARBA00022801"/>
    </source>
</evidence>
<organism evidence="2 3">
    <name type="scientific">Pseudoluteimonas lycopersici</name>
    <dbReference type="NCBI Taxonomy" id="1324796"/>
    <lineage>
        <taxon>Bacteria</taxon>
        <taxon>Pseudomonadati</taxon>
        <taxon>Pseudomonadota</taxon>
        <taxon>Gammaproteobacteria</taxon>
        <taxon>Lysobacterales</taxon>
        <taxon>Lysobacteraceae</taxon>
        <taxon>Pseudoluteimonas</taxon>
    </lineage>
</organism>
<dbReference type="Pfam" id="PF13563">
    <property type="entry name" value="2_5_RNA_ligase2"/>
    <property type="match status" value="1"/>
</dbReference>
<protein>
    <submittedName>
        <fullName evidence="2">RNA 2',3'-cyclic phosphodiesterase</fullName>
    </submittedName>
</protein>
<dbReference type="AlphaFoldDB" id="A0A516V3H1"/>
<dbReference type="Proteomes" id="UP000315891">
    <property type="component" value="Chromosome"/>
</dbReference>
<dbReference type="InterPro" id="IPR009097">
    <property type="entry name" value="Cyclic_Pdiesterase"/>
</dbReference>
<dbReference type="EMBL" id="CP041742">
    <property type="protein sequence ID" value="QDQ73053.1"/>
    <property type="molecule type" value="Genomic_DNA"/>
</dbReference>
<dbReference type="Gene3D" id="3.90.1140.10">
    <property type="entry name" value="Cyclic phosphodiesterase"/>
    <property type="match status" value="1"/>
</dbReference>
<sequence>MTTSGAQAGFAGFGSQEPTDRLFFAVFPDAPAAARIAALAASECERHGLRGRPLRTERLHVTLFHLGDRVGVPEDVVAAAKRAATSLRESPFEIALDTVGSFAMRRAQKPFVLKAGAGNEALRAFHARFADALRKHGLGEWARGGFEPHVTLAYDGAVVPFEPAAQPIAWRVHGFVLVHSLLGRTRHVGLANWSLAE</sequence>
<name>A0A516V3H1_9GAMM</name>
<accession>A0A516V3H1</accession>
<proteinExistence type="predicted"/>
<dbReference type="PANTHER" id="PTHR35561">
    <property type="entry name" value="RNA 2',3'-CYCLIC PHOSPHODIESTERASE"/>
    <property type="match status" value="1"/>
</dbReference>
<gene>
    <name evidence="2" type="primary">thpR</name>
    <name evidence="2" type="ORF">FNZ56_03790</name>
</gene>
<dbReference type="InterPro" id="IPR004175">
    <property type="entry name" value="RNA_CPDase"/>
</dbReference>
<reference evidence="2 3" key="1">
    <citation type="submission" date="2019-07" db="EMBL/GenBank/DDBJ databases">
        <title>Lysobacter weifangensis sp. nov., isolated from bensulfuron-methyl contaminated farmland soil.</title>
        <authorList>
            <person name="Zhao H."/>
        </authorList>
    </citation>
    <scope>NUCLEOTIDE SEQUENCE [LARGE SCALE GENOMIC DNA]</scope>
    <source>
        <strain evidence="2 3">CC-Bw-6</strain>
    </source>
</reference>
<dbReference type="GO" id="GO:0004113">
    <property type="term" value="F:2',3'-cyclic-nucleotide 3'-phosphodiesterase activity"/>
    <property type="evidence" value="ECO:0007669"/>
    <property type="project" value="InterPro"/>
</dbReference>
<evidence type="ECO:0000313" key="3">
    <source>
        <dbReference type="Proteomes" id="UP000315891"/>
    </source>
</evidence>